<dbReference type="KEGG" id="rbg:BG454_09445"/>
<evidence type="ECO:0000259" key="1">
    <source>
        <dbReference type="PROSITE" id="PS50206"/>
    </source>
</evidence>
<proteinExistence type="predicted"/>
<dbReference type="CDD" id="cd00158">
    <property type="entry name" value="RHOD"/>
    <property type="match status" value="1"/>
</dbReference>
<dbReference type="SUPFAM" id="SSF52821">
    <property type="entry name" value="Rhodanese/Cell cycle control phosphatase"/>
    <property type="match status" value="1"/>
</dbReference>
<dbReference type="InterPro" id="IPR050229">
    <property type="entry name" value="GlpE_sulfurtransferase"/>
</dbReference>
<organism evidence="2 3">
    <name type="scientific">Roseinatronobacter bogoriensis subsp. barguzinensis</name>
    <dbReference type="NCBI Taxonomy" id="441209"/>
    <lineage>
        <taxon>Bacteria</taxon>
        <taxon>Pseudomonadati</taxon>
        <taxon>Pseudomonadota</taxon>
        <taxon>Alphaproteobacteria</taxon>
        <taxon>Rhodobacterales</taxon>
        <taxon>Paracoccaceae</taxon>
        <taxon>Roseinatronobacter</taxon>
    </lineage>
</organism>
<evidence type="ECO:0000313" key="2">
    <source>
        <dbReference type="EMBL" id="ATX66018.1"/>
    </source>
</evidence>
<dbReference type="Gene3D" id="3.40.250.10">
    <property type="entry name" value="Rhodanese-like domain"/>
    <property type="match status" value="1"/>
</dbReference>
<dbReference type="InterPro" id="IPR036873">
    <property type="entry name" value="Rhodanese-like_dom_sf"/>
</dbReference>
<keyword evidence="3" id="KW-1185">Reference proteome</keyword>
<dbReference type="SMART" id="SM00450">
    <property type="entry name" value="RHOD"/>
    <property type="match status" value="1"/>
</dbReference>
<reference evidence="2 3" key="1">
    <citation type="submission" date="2017-11" db="EMBL/GenBank/DDBJ databases">
        <title>Revised Sequence and Annotation of the Rhodobaca barguzinensis strain alga05 Genome.</title>
        <authorList>
            <person name="Kopejtka K."/>
            <person name="Tomasch J.M."/>
            <person name="Bunk B."/>
            <person name="Koblizek M."/>
        </authorList>
    </citation>
    <scope>NUCLEOTIDE SEQUENCE [LARGE SCALE GENOMIC DNA]</scope>
    <source>
        <strain evidence="3">alga05</strain>
    </source>
</reference>
<gene>
    <name evidence="2" type="ORF">BG454_09445</name>
</gene>
<dbReference type="PANTHER" id="PTHR43031:SF16">
    <property type="entry name" value="OXIDOREDUCTASE"/>
    <property type="match status" value="1"/>
</dbReference>
<dbReference type="PROSITE" id="PS50206">
    <property type="entry name" value="RHODANESE_3"/>
    <property type="match status" value="1"/>
</dbReference>
<dbReference type="AlphaFoldDB" id="A0A2K8KGU3"/>
<dbReference type="PANTHER" id="PTHR43031">
    <property type="entry name" value="FAD-DEPENDENT OXIDOREDUCTASE"/>
    <property type="match status" value="1"/>
</dbReference>
<protein>
    <submittedName>
        <fullName evidence="2">Rhodanese-like domain-containing protein</fullName>
    </submittedName>
</protein>
<feature type="domain" description="Rhodanese" evidence="1">
    <location>
        <begin position="79"/>
        <end position="163"/>
    </location>
</feature>
<sequence length="163" mass="17655">MRRGQGHGKKLEIEMQIIECDFIWRRYPMRAILAYCLTASLAFAAQADANDLADELGAYLDFAGYTEGVIMVEQLTPDILPDVTFVDARSAAEYAEDGVEGALNIEWREIVERLGEVPTSGMVVVYCNTAVLSTQAVLVARLLGRSNVLVLQGGLAALSASGL</sequence>
<accession>A0A2K8KGU3</accession>
<dbReference type="STRING" id="441209.GCA_001870665_01667"/>
<dbReference type="Pfam" id="PF00581">
    <property type="entry name" value="Rhodanese"/>
    <property type="match status" value="1"/>
</dbReference>
<evidence type="ECO:0000313" key="3">
    <source>
        <dbReference type="Proteomes" id="UP000228948"/>
    </source>
</evidence>
<dbReference type="InterPro" id="IPR001763">
    <property type="entry name" value="Rhodanese-like_dom"/>
</dbReference>
<dbReference type="EMBL" id="CP024899">
    <property type="protein sequence ID" value="ATX66018.1"/>
    <property type="molecule type" value="Genomic_DNA"/>
</dbReference>
<dbReference type="Proteomes" id="UP000228948">
    <property type="component" value="Chromosome"/>
</dbReference>
<name>A0A2K8KGU3_9RHOB</name>